<name>A0ABS3PVV6_9FLAO</name>
<comment type="caution">
    <text evidence="1">The sequence shown here is derived from an EMBL/GenBank/DDBJ whole genome shotgun (WGS) entry which is preliminary data.</text>
</comment>
<evidence type="ECO:0000313" key="2">
    <source>
        <dbReference type="Proteomes" id="UP000681610"/>
    </source>
</evidence>
<dbReference type="RefSeq" id="WP_208058147.1">
    <property type="nucleotide sequence ID" value="NZ_JAGDYP010000002.1"/>
</dbReference>
<reference evidence="1 2" key="1">
    <citation type="submission" date="2021-03" db="EMBL/GenBank/DDBJ databases">
        <title>Isolation and description of Capnocytophaga bilenii sp. nov., a novel Capnocytophaga species, isolated from a gingivitis subject.</title>
        <authorList>
            <person name="Antezack A."/>
            <person name="Monnet-Corti V."/>
            <person name="La Scola B."/>
        </authorList>
    </citation>
    <scope>NUCLEOTIDE SEQUENCE [LARGE SCALE GENOMIC DNA]</scope>
    <source>
        <strain evidence="1 2">Marseille-Q4570</strain>
    </source>
</reference>
<dbReference type="InterPro" id="IPR002052">
    <property type="entry name" value="DNA_methylase_N6_adenine_CS"/>
</dbReference>
<dbReference type="Proteomes" id="UP000681610">
    <property type="component" value="Unassembled WGS sequence"/>
</dbReference>
<keyword evidence="2" id="KW-1185">Reference proteome</keyword>
<proteinExistence type="predicted"/>
<dbReference type="Gene3D" id="3.40.50.150">
    <property type="entry name" value="Vaccinia Virus protein VP39"/>
    <property type="match status" value="1"/>
</dbReference>
<dbReference type="InterPro" id="IPR029063">
    <property type="entry name" value="SAM-dependent_MTases_sf"/>
</dbReference>
<accession>A0ABS3PVV6</accession>
<dbReference type="PROSITE" id="PS00092">
    <property type="entry name" value="N6_MTASE"/>
    <property type="match status" value="1"/>
</dbReference>
<evidence type="ECO:0000313" key="1">
    <source>
        <dbReference type="EMBL" id="MBO1883456.1"/>
    </source>
</evidence>
<sequence>MINDYFRIFAASIASTMIYNDIREEELKNKVANDWFGEFDTSRIIGNIDFSVFPNKDDIFHNIPLLWAEAKTGNYDTVTMFVQLILTIGKARTFTRMLPPAFLGAFDYQKFAFVPYNAIEDIFSINDFNWKVTPSNHESKEFLLVKERIESILAENTFVFSYEKDAEALRFFISHNIAKATDKARQTINKNNFLPIYLRWLEVIKPIISVDWDRLKREFNILDCDFYLADLFVDDKDTDDIADDTAIYANLFVQFENQGYKIPRENTGLIFDSIVSIKQKDVYKNFWKLYKRPPHSAYHDYIIERRELLVPQDIRERKGAFFTPRQWVSLSQQYLADYLGEDWQEEYHVWDCAAGTGNLLTGLTNKYNLWASTLDQADVNVMQERIAHGAMLLNSHIFQFDFLNDEFIPQSKGGKLPDGLYDIISNEEKRKKLVIYINPPYAEATTARTIRGTGENKAGTAIGNRTSEKYKNLIKKAANELFAQFLIRIYKEIPGCKIGNFSKLKNLQSYNFIDFRAEYLAKLEKVFLVPANTFDNVTGQFAISFQVWNGAKKVAFKEIEAAVYDRKGEFVGHKKIKRGSLNTINKWIGTFEDKKAKEIAGYIVSCAPDFQHNNQLAILSKPQKRYCLNITNNNLIQFAIYFAVRHCIPATWLNDRDQFLFPKEDWLYDREFQTDCLAFTLFHSQNRITAQEGINHWIPFTEQEVDAPDNFSSHFMTDYIAGKVSPSPLSHPDLFRVCEPTEAYHRSPIVFSAEAQAVFAAGRALWRYYLAQPKVNVNGSLYDIRLHFQGKNAQEKMNSKSEDTQYNQLIDTLRKAMEVLARKLEEGVYAYGFLE</sequence>
<dbReference type="EMBL" id="JAGDYP010000002">
    <property type="protein sequence ID" value="MBO1883456.1"/>
    <property type="molecule type" value="Genomic_DNA"/>
</dbReference>
<gene>
    <name evidence="1" type="ORF">J4N46_03205</name>
</gene>
<organism evidence="1 2">
    <name type="scientific">Capnocytophaga bilenii</name>
    <dbReference type="NCBI Taxonomy" id="2819369"/>
    <lineage>
        <taxon>Bacteria</taxon>
        <taxon>Pseudomonadati</taxon>
        <taxon>Bacteroidota</taxon>
        <taxon>Flavobacteriia</taxon>
        <taxon>Flavobacteriales</taxon>
        <taxon>Flavobacteriaceae</taxon>
        <taxon>Capnocytophaga</taxon>
    </lineage>
</organism>
<dbReference type="SUPFAM" id="SSF53335">
    <property type="entry name" value="S-adenosyl-L-methionine-dependent methyltransferases"/>
    <property type="match status" value="1"/>
</dbReference>
<protein>
    <submittedName>
        <fullName evidence="1">Uncharacterized protein</fullName>
    </submittedName>
</protein>